<dbReference type="InterPro" id="IPR027417">
    <property type="entry name" value="P-loop_NTPase"/>
</dbReference>
<dbReference type="OrthoDB" id="7024727at2"/>
<dbReference type="EMBL" id="FPAU01000001">
    <property type="protein sequence ID" value="SFT67250.1"/>
    <property type="molecule type" value="Genomic_DNA"/>
</dbReference>
<accession>A0A1I6ZX03</accession>
<name>A0A1I6ZX03_9ENTR</name>
<dbReference type="InterPro" id="IPR051396">
    <property type="entry name" value="Bact_Antivir_Def_Nuclease"/>
</dbReference>
<protein>
    <submittedName>
        <fullName evidence="2">Predicted ATPase</fullName>
    </submittedName>
</protein>
<evidence type="ECO:0000259" key="1">
    <source>
        <dbReference type="Pfam" id="PF13304"/>
    </source>
</evidence>
<sequence length="571" mass="65611">MNSIEQLPVYLVRPSNRFRDYEKKPGIYIQSQHIDRAWNDNGYFSNVAILIKTATDNVLVTGYIGFIDINNPLRDLDEDNDGLQIVSRYFKENNIDYIDLKNNSGSFYIMLKSSAEYRLLIKSFGLEAAQTILKKINDVILTKELNTSSEFITKLEDRSIFKYSFLRHSSSWFAWHNAGTILRGLNEELFDVISSSMHIQFKRENMSTPHEITFNFNLESLISQRIAVIIGKNGIGKSQTLAEIASALIAKKDNFFVPETHQRVMVNRLLAFSPSKEVQSLFPEDGRTTRQPEQYYDAMQIYYRRFLLNPNTIPRSRLDRDFIVNDILKLARVRETLGNRSRWDIFRAALHSIDNSHEIALAHRSDDGFITLDELANIYQPWPGRVRIDSFNDVLVYEEPFRQCGDRRYPLSSGERNFLAFAAQACCHIDNGTLVLIDEPETHLHPQFISQFANLLFNLLEMSGSVAIVATHSVYFVREVSQKQVIVLRQKNEDEITVDVPILKTLGADVGAISWFVFGQEQQTPQVERITAILLEKYRTEGWEALARDYGHLLASELLSSLRIALEGSNE</sequence>
<dbReference type="RefSeq" id="WP_090120383.1">
    <property type="nucleotide sequence ID" value="NZ_CP045300.1"/>
</dbReference>
<dbReference type="InterPro" id="IPR003959">
    <property type="entry name" value="ATPase_AAA_core"/>
</dbReference>
<evidence type="ECO:0000313" key="2">
    <source>
        <dbReference type="EMBL" id="SFT67250.1"/>
    </source>
</evidence>
<dbReference type="AlphaFoldDB" id="A0A1I6ZX03"/>
<gene>
    <name evidence="2" type="ORF">SAMN05192562_1011420</name>
</gene>
<feature type="domain" description="ATPase AAA-type core" evidence="1">
    <location>
        <begin position="226"/>
        <end position="477"/>
    </location>
</feature>
<organism evidence="2 3">
    <name type="scientific">Kosakonia arachidis</name>
    <dbReference type="NCBI Taxonomy" id="551989"/>
    <lineage>
        <taxon>Bacteria</taxon>
        <taxon>Pseudomonadati</taxon>
        <taxon>Pseudomonadota</taxon>
        <taxon>Gammaproteobacteria</taxon>
        <taxon>Enterobacterales</taxon>
        <taxon>Enterobacteriaceae</taxon>
        <taxon>Kosakonia</taxon>
    </lineage>
</organism>
<dbReference type="Gene3D" id="3.40.50.300">
    <property type="entry name" value="P-loop containing nucleotide triphosphate hydrolases"/>
    <property type="match status" value="1"/>
</dbReference>
<keyword evidence="3" id="KW-1185">Reference proteome</keyword>
<dbReference type="Pfam" id="PF13304">
    <property type="entry name" value="AAA_21"/>
    <property type="match status" value="1"/>
</dbReference>
<reference evidence="3" key="1">
    <citation type="submission" date="2016-10" db="EMBL/GenBank/DDBJ databases">
        <authorList>
            <person name="Varghese N."/>
            <person name="Submissions S."/>
        </authorList>
    </citation>
    <scope>NUCLEOTIDE SEQUENCE [LARGE SCALE GENOMIC DNA]</scope>
    <source>
        <strain evidence="3">Ah-143</strain>
    </source>
</reference>
<dbReference type="PANTHER" id="PTHR43581:SF2">
    <property type="entry name" value="EXCINUCLEASE ATPASE SUBUNIT"/>
    <property type="match status" value="1"/>
</dbReference>
<dbReference type="SUPFAM" id="SSF52540">
    <property type="entry name" value="P-loop containing nucleoside triphosphate hydrolases"/>
    <property type="match status" value="1"/>
</dbReference>
<proteinExistence type="predicted"/>
<dbReference type="Proteomes" id="UP000199187">
    <property type="component" value="Unassembled WGS sequence"/>
</dbReference>
<dbReference type="GO" id="GO:0016887">
    <property type="term" value="F:ATP hydrolysis activity"/>
    <property type="evidence" value="ECO:0007669"/>
    <property type="project" value="InterPro"/>
</dbReference>
<dbReference type="GO" id="GO:0005524">
    <property type="term" value="F:ATP binding"/>
    <property type="evidence" value="ECO:0007669"/>
    <property type="project" value="InterPro"/>
</dbReference>
<dbReference type="PANTHER" id="PTHR43581">
    <property type="entry name" value="ATP/GTP PHOSPHATASE"/>
    <property type="match status" value="1"/>
</dbReference>
<evidence type="ECO:0000313" key="3">
    <source>
        <dbReference type="Proteomes" id="UP000199187"/>
    </source>
</evidence>